<comment type="similarity">
    <text evidence="1 5">Belongs to the ferritin family.</text>
</comment>
<evidence type="ECO:0000256" key="5">
    <source>
        <dbReference type="RuleBase" id="RU361145"/>
    </source>
</evidence>
<evidence type="ECO:0000313" key="7">
    <source>
        <dbReference type="Ensembl" id="ENSSDUP00000023203.1"/>
    </source>
</evidence>
<dbReference type="InterPro" id="IPR009078">
    <property type="entry name" value="Ferritin-like_SF"/>
</dbReference>
<evidence type="ECO:0000256" key="3">
    <source>
        <dbReference type="ARBA" id="ARBA00022723"/>
    </source>
</evidence>
<dbReference type="InterPro" id="IPR009040">
    <property type="entry name" value="Ferritin-like_diiron"/>
</dbReference>
<dbReference type="PANTHER" id="PTHR11431">
    <property type="entry name" value="FERRITIN"/>
    <property type="match status" value="1"/>
</dbReference>
<keyword evidence="8" id="KW-1185">Reference proteome</keyword>
<reference evidence="7" key="2">
    <citation type="submission" date="2025-09" db="UniProtKB">
        <authorList>
            <consortium name="Ensembl"/>
        </authorList>
    </citation>
    <scope>IDENTIFICATION</scope>
</reference>
<proteinExistence type="inferred from homology"/>
<sequence>MFNQRLNQTDSICGAQSVWTHVHFNVILLCRGSVSAQAGLCASGISGGGNMAEPAGKRLKSSLPLCKTHRSSAGTSRARHNLPAAVEEALCGVSSLLLDGAYRLQALASVFERDDVALPRVASFFHQEALKQQDETEAMLGYLAERGGNYCGKDIQKPGCEAVCAVLPALELLLLQLKEEAGVLVELSQLARKHADPHTASVVKSHFLTPRVDRLKLLGDLLTSARRTGCTSDQTGRFGEYILNELQEELSR</sequence>
<dbReference type="PROSITE" id="PS50905">
    <property type="entry name" value="FERRITIN_LIKE"/>
    <property type="match status" value="1"/>
</dbReference>
<organism evidence="7 8">
    <name type="scientific">Seriola dumerili</name>
    <name type="common">Greater amberjack</name>
    <name type="synonym">Caranx dumerili</name>
    <dbReference type="NCBI Taxonomy" id="41447"/>
    <lineage>
        <taxon>Eukaryota</taxon>
        <taxon>Metazoa</taxon>
        <taxon>Chordata</taxon>
        <taxon>Craniata</taxon>
        <taxon>Vertebrata</taxon>
        <taxon>Euteleostomi</taxon>
        <taxon>Actinopterygii</taxon>
        <taxon>Neopterygii</taxon>
        <taxon>Teleostei</taxon>
        <taxon>Neoteleostei</taxon>
        <taxon>Acanthomorphata</taxon>
        <taxon>Carangaria</taxon>
        <taxon>Carangiformes</taxon>
        <taxon>Carangidae</taxon>
        <taxon>Seriola</taxon>
    </lineage>
</organism>
<evidence type="ECO:0000256" key="1">
    <source>
        <dbReference type="ARBA" id="ARBA00007513"/>
    </source>
</evidence>
<keyword evidence="2 5" id="KW-0409">Iron storage</keyword>
<dbReference type="GeneTree" id="ENSGT00920000149457"/>
<dbReference type="STRING" id="41447.ENSSDUP00000023203"/>
<dbReference type="PANTHER" id="PTHR11431:SF23">
    <property type="entry name" value="FERRITIN"/>
    <property type="match status" value="1"/>
</dbReference>
<dbReference type="GO" id="GO:0006879">
    <property type="term" value="P:intracellular iron ion homeostasis"/>
    <property type="evidence" value="ECO:0007669"/>
    <property type="project" value="UniProtKB-KW"/>
</dbReference>
<evidence type="ECO:0000256" key="2">
    <source>
        <dbReference type="ARBA" id="ARBA00022434"/>
    </source>
</evidence>
<dbReference type="Ensembl" id="ENSSDUT00000023633.1">
    <property type="protein sequence ID" value="ENSSDUP00000023203.1"/>
    <property type="gene ID" value="ENSSDUG00000016873.1"/>
</dbReference>
<dbReference type="InterPro" id="IPR001519">
    <property type="entry name" value="Ferritin"/>
</dbReference>
<dbReference type="GO" id="GO:0008199">
    <property type="term" value="F:ferric iron binding"/>
    <property type="evidence" value="ECO:0007669"/>
    <property type="project" value="InterPro"/>
</dbReference>
<dbReference type="Proteomes" id="UP000261420">
    <property type="component" value="Unplaced"/>
</dbReference>
<name>A0A3B4UXI7_SERDU</name>
<dbReference type="GO" id="GO:0008198">
    <property type="term" value="F:ferrous iron binding"/>
    <property type="evidence" value="ECO:0007669"/>
    <property type="project" value="TreeGrafter"/>
</dbReference>
<feature type="domain" description="Ferritin-like diiron" evidence="6">
    <location>
        <begin position="80"/>
        <end position="229"/>
    </location>
</feature>
<dbReference type="OMA" id="EGLCGVT"/>
<dbReference type="SUPFAM" id="SSF47240">
    <property type="entry name" value="Ferritin-like"/>
    <property type="match status" value="1"/>
</dbReference>
<dbReference type="GO" id="GO:0006826">
    <property type="term" value="P:iron ion transport"/>
    <property type="evidence" value="ECO:0007669"/>
    <property type="project" value="InterPro"/>
</dbReference>
<dbReference type="InterPro" id="IPR012347">
    <property type="entry name" value="Ferritin-like"/>
</dbReference>
<comment type="function">
    <text evidence="5">Stores iron in a soluble, non-toxic, readily available form. Important for iron homeostasis. Iron is taken up in the ferrous form and deposited as ferric hydroxides after oxidation.</text>
</comment>
<dbReference type="AlphaFoldDB" id="A0A3B4UXI7"/>
<dbReference type="InterPro" id="IPR008331">
    <property type="entry name" value="Ferritin_DPS_dom"/>
</dbReference>
<reference evidence="7" key="1">
    <citation type="submission" date="2025-08" db="UniProtKB">
        <authorList>
            <consortium name="Ensembl"/>
        </authorList>
    </citation>
    <scope>IDENTIFICATION</scope>
</reference>
<dbReference type="Pfam" id="PF00210">
    <property type="entry name" value="Ferritin"/>
    <property type="match status" value="1"/>
</dbReference>
<keyword evidence="4 5" id="KW-0408">Iron</keyword>
<protein>
    <recommendedName>
        <fullName evidence="5">Ferritin</fullName>
    </recommendedName>
</protein>
<evidence type="ECO:0000313" key="8">
    <source>
        <dbReference type="Proteomes" id="UP000261420"/>
    </source>
</evidence>
<dbReference type="GO" id="GO:0005737">
    <property type="term" value="C:cytoplasm"/>
    <property type="evidence" value="ECO:0007669"/>
    <property type="project" value="TreeGrafter"/>
</dbReference>
<evidence type="ECO:0000256" key="4">
    <source>
        <dbReference type="ARBA" id="ARBA00023004"/>
    </source>
</evidence>
<accession>A0A3B4UXI7</accession>
<dbReference type="Gene3D" id="1.20.1260.10">
    <property type="match status" value="1"/>
</dbReference>
<keyword evidence="3 5" id="KW-0479">Metal-binding</keyword>
<evidence type="ECO:0000259" key="6">
    <source>
        <dbReference type="PROSITE" id="PS50905"/>
    </source>
</evidence>